<reference evidence="2 3" key="1">
    <citation type="submission" date="2015-09" db="EMBL/GenBank/DDBJ databases">
        <title>Genome announcement of multiple Pseudomonas syringae strains.</title>
        <authorList>
            <person name="Thakur S."/>
            <person name="Wang P.W."/>
            <person name="Gong Y."/>
            <person name="Weir B.S."/>
            <person name="Guttman D.S."/>
        </authorList>
    </citation>
    <scope>NUCLEOTIDE SEQUENCE [LARGE SCALE GENOMIC DNA]</scope>
    <source>
        <strain evidence="2 3">ICMP4303</strain>
    </source>
</reference>
<sequence>MSYNPAFILEILALASLAFFTAYAPVKTLILLATGKNPLDNVARVSYVASACLSFSAGVYALLFALVLNSGGSRYVDAFPWIAGYLFLQALAMAILIRLTRATSKMDKYI</sequence>
<accession>A0A0P9JD23</accession>
<name>A0A0P9JD23_9PSED</name>
<organism evidence="2 3">
    <name type="scientific">Pseudomonas syringae pv. antirrhini</name>
    <dbReference type="NCBI Taxonomy" id="251702"/>
    <lineage>
        <taxon>Bacteria</taxon>
        <taxon>Pseudomonadati</taxon>
        <taxon>Pseudomonadota</taxon>
        <taxon>Gammaproteobacteria</taxon>
        <taxon>Pseudomonadales</taxon>
        <taxon>Pseudomonadaceae</taxon>
        <taxon>Pseudomonas</taxon>
    </lineage>
</organism>
<evidence type="ECO:0000256" key="1">
    <source>
        <dbReference type="SAM" id="Phobius"/>
    </source>
</evidence>
<dbReference type="EMBL" id="LJPT01000121">
    <property type="protein sequence ID" value="KPW46860.1"/>
    <property type="molecule type" value="Genomic_DNA"/>
</dbReference>
<evidence type="ECO:0000313" key="2">
    <source>
        <dbReference type="EMBL" id="KPW46860.1"/>
    </source>
</evidence>
<dbReference type="Proteomes" id="UP000050425">
    <property type="component" value="Unassembled WGS sequence"/>
</dbReference>
<keyword evidence="1" id="KW-0812">Transmembrane</keyword>
<evidence type="ECO:0000313" key="3">
    <source>
        <dbReference type="Proteomes" id="UP000050425"/>
    </source>
</evidence>
<keyword evidence="1" id="KW-1133">Transmembrane helix</keyword>
<proteinExistence type="predicted"/>
<feature type="transmembrane region" description="Helical" evidence="1">
    <location>
        <begin position="6"/>
        <end position="26"/>
    </location>
</feature>
<keyword evidence="1" id="KW-0472">Membrane</keyword>
<gene>
    <name evidence="2" type="ORF">ALO88_101902</name>
</gene>
<dbReference type="PATRIC" id="fig|251702.3.peg.1125"/>
<feature type="transmembrane region" description="Helical" evidence="1">
    <location>
        <begin position="47"/>
        <end position="67"/>
    </location>
</feature>
<dbReference type="RefSeq" id="WP_005737265.1">
    <property type="nucleotide sequence ID" value="NZ_LJPT01000121.1"/>
</dbReference>
<dbReference type="AlphaFoldDB" id="A0A0P9JD23"/>
<protein>
    <submittedName>
        <fullName evidence="2">Uncharacterized protein</fullName>
    </submittedName>
</protein>
<comment type="caution">
    <text evidence="2">The sequence shown here is derived from an EMBL/GenBank/DDBJ whole genome shotgun (WGS) entry which is preliminary data.</text>
</comment>
<feature type="transmembrane region" description="Helical" evidence="1">
    <location>
        <begin position="79"/>
        <end position="99"/>
    </location>
</feature>